<keyword evidence="1" id="KW-0732">Signal</keyword>
<gene>
    <name evidence="3" type="ORF">KDK92_19175</name>
</gene>
<reference evidence="3" key="2">
    <citation type="submission" date="2021-04" db="EMBL/GenBank/DDBJ databases">
        <authorList>
            <person name="Dong X."/>
        </authorList>
    </citation>
    <scope>NUCLEOTIDE SEQUENCE</scope>
    <source>
        <strain evidence="3">ZWT</strain>
    </source>
</reference>
<protein>
    <submittedName>
        <fullName evidence="3">Prolyl oligopeptidase family serine peptidase</fullName>
    </submittedName>
</protein>
<keyword evidence="4" id="KW-1185">Reference proteome</keyword>
<name>A0A9J6P5K9_9CLOT</name>
<dbReference type="InterPro" id="IPR029058">
    <property type="entry name" value="AB_hydrolase_fold"/>
</dbReference>
<dbReference type="AlphaFoldDB" id="A0A9J6P5K9"/>
<dbReference type="Gene3D" id="3.40.50.1820">
    <property type="entry name" value="alpha/beta hydrolase"/>
    <property type="match status" value="1"/>
</dbReference>
<comment type="caution">
    <text evidence="3">The sequence shown here is derived from an EMBL/GenBank/DDBJ whole genome shotgun (WGS) entry which is preliminary data.</text>
</comment>
<dbReference type="PANTHER" id="PTHR43037:SF1">
    <property type="entry name" value="BLL1128 PROTEIN"/>
    <property type="match status" value="1"/>
</dbReference>
<dbReference type="GO" id="GO:0016787">
    <property type="term" value="F:hydrolase activity"/>
    <property type="evidence" value="ECO:0007669"/>
    <property type="project" value="InterPro"/>
</dbReference>
<evidence type="ECO:0000313" key="3">
    <source>
        <dbReference type="EMBL" id="MCM1991867.1"/>
    </source>
</evidence>
<dbReference type="SUPFAM" id="SSF53474">
    <property type="entry name" value="alpha/beta-Hydrolases"/>
    <property type="match status" value="1"/>
</dbReference>
<evidence type="ECO:0000256" key="1">
    <source>
        <dbReference type="ARBA" id="ARBA00022729"/>
    </source>
</evidence>
<evidence type="ECO:0000259" key="2">
    <source>
        <dbReference type="Pfam" id="PF02230"/>
    </source>
</evidence>
<dbReference type="PANTHER" id="PTHR43037">
    <property type="entry name" value="UNNAMED PRODUCT-RELATED"/>
    <property type="match status" value="1"/>
</dbReference>
<dbReference type="InterPro" id="IPR050955">
    <property type="entry name" value="Plant_Biomass_Hydrol_Est"/>
</dbReference>
<dbReference type="RefSeq" id="WP_250861001.1">
    <property type="nucleotide sequence ID" value="NZ_JAGSOJ010000004.1"/>
</dbReference>
<proteinExistence type="predicted"/>
<feature type="domain" description="Phospholipase/carboxylesterase/thioesterase" evidence="2">
    <location>
        <begin position="85"/>
        <end position="198"/>
    </location>
</feature>
<dbReference type="EMBL" id="JAGSOJ010000004">
    <property type="protein sequence ID" value="MCM1991867.1"/>
    <property type="molecule type" value="Genomic_DNA"/>
</dbReference>
<accession>A0A9J6P5K9</accession>
<dbReference type="Proteomes" id="UP001056429">
    <property type="component" value="Unassembled WGS sequence"/>
</dbReference>
<dbReference type="Pfam" id="PF02230">
    <property type="entry name" value="Abhydrolase_2"/>
    <property type="match status" value="1"/>
</dbReference>
<sequence length="213" mass="24211">MRHIKKTFKGNYELEYLLYLPEGYEESNKEWPLMLFLHGAGERGDDINLVKLHGVPKVIEGGEELPFIVIAPQCPEGLYWDFTVLQLEQLIEGVMSELRVDNKRVYLTGLSMGGFGAYALASYRPDLFAAMVVICGGVAYAKRAELIKDIPLWAFHGEMDNVVPVEKSIEVVGEIKKVGGEPKLTIYPDKRHDSWTATYENTEVYEWLLSHEK</sequence>
<dbReference type="InterPro" id="IPR003140">
    <property type="entry name" value="PLipase/COase/thioEstase"/>
</dbReference>
<evidence type="ECO:0000313" key="4">
    <source>
        <dbReference type="Proteomes" id="UP001056429"/>
    </source>
</evidence>
<organism evidence="3 4">
    <name type="scientific">Oceanirhabdus seepicola</name>
    <dbReference type="NCBI Taxonomy" id="2828781"/>
    <lineage>
        <taxon>Bacteria</taxon>
        <taxon>Bacillati</taxon>
        <taxon>Bacillota</taxon>
        <taxon>Clostridia</taxon>
        <taxon>Eubacteriales</taxon>
        <taxon>Clostridiaceae</taxon>
        <taxon>Oceanirhabdus</taxon>
    </lineage>
</organism>
<reference evidence="3" key="1">
    <citation type="journal article" date="2021" name="mSystems">
        <title>Bacteria and Archaea Synergistically Convert Glycine Betaine to Biogenic Methane in the Formosa Cold Seep of the South China Sea.</title>
        <authorList>
            <person name="Li L."/>
            <person name="Zhang W."/>
            <person name="Zhang S."/>
            <person name="Song L."/>
            <person name="Sun Q."/>
            <person name="Zhang H."/>
            <person name="Xiang H."/>
            <person name="Dong X."/>
        </authorList>
    </citation>
    <scope>NUCLEOTIDE SEQUENCE</scope>
    <source>
        <strain evidence="3">ZWT</strain>
    </source>
</reference>